<keyword evidence="2" id="KW-1185">Reference proteome</keyword>
<reference evidence="1" key="1">
    <citation type="submission" date="2022-11" db="EMBL/GenBank/DDBJ databases">
        <title>Genome Sequence of Boeremia exigua.</title>
        <authorList>
            <person name="Buettner E."/>
        </authorList>
    </citation>
    <scope>NUCLEOTIDE SEQUENCE</scope>
    <source>
        <strain evidence="1">CU02</strain>
    </source>
</reference>
<dbReference type="Proteomes" id="UP001153331">
    <property type="component" value="Unassembled WGS sequence"/>
</dbReference>
<accession>A0ACC2I8C3</accession>
<gene>
    <name evidence="1" type="ORF">OPT61_g5985</name>
</gene>
<organism evidence="1 2">
    <name type="scientific">Boeremia exigua</name>
    <dbReference type="NCBI Taxonomy" id="749465"/>
    <lineage>
        <taxon>Eukaryota</taxon>
        <taxon>Fungi</taxon>
        <taxon>Dikarya</taxon>
        <taxon>Ascomycota</taxon>
        <taxon>Pezizomycotina</taxon>
        <taxon>Dothideomycetes</taxon>
        <taxon>Pleosporomycetidae</taxon>
        <taxon>Pleosporales</taxon>
        <taxon>Pleosporineae</taxon>
        <taxon>Didymellaceae</taxon>
        <taxon>Boeremia</taxon>
    </lineage>
</organism>
<proteinExistence type="predicted"/>
<evidence type="ECO:0000313" key="2">
    <source>
        <dbReference type="Proteomes" id="UP001153331"/>
    </source>
</evidence>
<name>A0ACC2I8C3_9PLEO</name>
<sequence length="472" mass="52759">MPVQAVTAFCRVAANSTRRMVIADIRVGAVVHNGDVSGLMMWNSGVRSITMMVAAEFWAAALIGPIAARHRNRCQRLSTPTSHLVHGVQASLYRKLINNNYDTYTAADKNSTERRPFVKSNQTSIGQLSISGNYHYKAQSAGLSWSTPDIYWTAIDFWQHPPSMVTTSTNSHCPRPAPRHIYSYVAQPHLYSDHYPEHQNKPDGVISIAFSKSTIRSVHTNNDPVRGVVHVKSNIKVKSVSIQFIGRSICRTFEGASQHVSSVDLFRHEMALRQIAIPSENCPAHRVEYPFEFRFPEAVQLPPSIPCPADPKFETEHGHALPPSLWWDENTVRNEYVLEAQFVSEEKHFTMNPKTIHQLRFFPSVPEMGLPIQPPLRPAPPIRLERKARLDESGRGKGTLRRLSQRFTGSTESLHEPPSSDLLILSVPERYRVGSTSTLKISIQTATPTPRTDPAPASRCATQAPPTSRPST</sequence>
<dbReference type="EMBL" id="JAPHNI010000408">
    <property type="protein sequence ID" value="KAJ8111414.1"/>
    <property type="molecule type" value="Genomic_DNA"/>
</dbReference>
<protein>
    <submittedName>
        <fullName evidence="1">Uncharacterized protein</fullName>
    </submittedName>
</protein>
<comment type="caution">
    <text evidence="1">The sequence shown here is derived from an EMBL/GenBank/DDBJ whole genome shotgun (WGS) entry which is preliminary data.</text>
</comment>
<evidence type="ECO:0000313" key="1">
    <source>
        <dbReference type="EMBL" id="KAJ8111414.1"/>
    </source>
</evidence>